<evidence type="ECO:0000313" key="3">
    <source>
        <dbReference type="Proteomes" id="UP000799424"/>
    </source>
</evidence>
<gene>
    <name evidence="2" type="ORF">CC86DRAFT_414359</name>
</gene>
<name>A0A6A7AHM5_9PLEO</name>
<accession>A0A6A7AHM5</accession>
<reference evidence="2" key="1">
    <citation type="journal article" date="2020" name="Stud. Mycol.">
        <title>101 Dothideomycetes genomes: a test case for predicting lifestyles and emergence of pathogens.</title>
        <authorList>
            <person name="Haridas S."/>
            <person name="Albert R."/>
            <person name="Binder M."/>
            <person name="Bloem J."/>
            <person name="Labutti K."/>
            <person name="Salamov A."/>
            <person name="Andreopoulos B."/>
            <person name="Baker S."/>
            <person name="Barry K."/>
            <person name="Bills G."/>
            <person name="Bluhm B."/>
            <person name="Cannon C."/>
            <person name="Castanera R."/>
            <person name="Culley D."/>
            <person name="Daum C."/>
            <person name="Ezra D."/>
            <person name="Gonzalez J."/>
            <person name="Henrissat B."/>
            <person name="Kuo A."/>
            <person name="Liang C."/>
            <person name="Lipzen A."/>
            <person name="Lutzoni F."/>
            <person name="Magnuson J."/>
            <person name="Mondo S."/>
            <person name="Nolan M."/>
            <person name="Ohm R."/>
            <person name="Pangilinan J."/>
            <person name="Park H.-J."/>
            <person name="Ramirez L."/>
            <person name="Alfaro M."/>
            <person name="Sun H."/>
            <person name="Tritt A."/>
            <person name="Yoshinaga Y."/>
            <person name="Zwiers L.-H."/>
            <person name="Turgeon B."/>
            <person name="Goodwin S."/>
            <person name="Spatafora J."/>
            <person name="Crous P."/>
            <person name="Grigoriev I."/>
        </authorList>
    </citation>
    <scope>NUCLEOTIDE SEQUENCE</scope>
    <source>
        <strain evidence="2">CBS 113818</strain>
    </source>
</reference>
<protein>
    <submittedName>
        <fullName evidence="2">Uncharacterized protein</fullName>
    </submittedName>
</protein>
<organism evidence="2 3">
    <name type="scientific">Ophiobolus disseminans</name>
    <dbReference type="NCBI Taxonomy" id="1469910"/>
    <lineage>
        <taxon>Eukaryota</taxon>
        <taxon>Fungi</taxon>
        <taxon>Dikarya</taxon>
        <taxon>Ascomycota</taxon>
        <taxon>Pezizomycotina</taxon>
        <taxon>Dothideomycetes</taxon>
        <taxon>Pleosporomycetidae</taxon>
        <taxon>Pleosporales</taxon>
        <taxon>Pleosporineae</taxon>
        <taxon>Phaeosphaeriaceae</taxon>
        <taxon>Ophiobolus</taxon>
    </lineage>
</organism>
<feature type="transmembrane region" description="Helical" evidence="1">
    <location>
        <begin position="100"/>
        <end position="123"/>
    </location>
</feature>
<keyword evidence="1" id="KW-0472">Membrane</keyword>
<dbReference type="AlphaFoldDB" id="A0A6A7AHM5"/>
<keyword evidence="3" id="KW-1185">Reference proteome</keyword>
<evidence type="ECO:0000313" key="2">
    <source>
        <dbReference type="EMBL" id="KAF2832801.1"/>
    </source>
</evidence>
<feature type="non-terminal residue" evidence="2">
    <location>
        <position position="1"/>
    </location>
</feature>
<evidence type="ECO:0000256" key="1">
    <source>
        <dbReference type="SAM" id="Phobius"/>
    </source>
</evidence>
<keyword evidence="1" id="KW-0812">Transmembrane</keyword>
<keyword evidence="1" id="KW-1133">Transmembrane helix</keyword>
<dbReference type="Proteomes" id="UP000799424">
    <property type="component" value="Unassembled WGS sequence"/>
</dbReference>
<sequence length="125" mass="14226">ELSLLGLTRKFPGICSLFFHLFLLFLVGLFLSLPFLLLLPLLFQPLSLNTLLFLKPLLEECIRSLDLLPLCLLEVFLQFILFLLSLSFTGSLEAPWRPPLCTFIVFTLLLQIKLPAMVLALLFCT</sequence>
<feature type="transmembrane region" description="Helical" evidence="1">
    <location>
        <begin position="21"/>
        <end position="47"/>
    </location>
</feature>
<dbReference type="EMBL" id="MU006216">
    <property type="protein sequence ID" value="KAF2832801.1"/>
    <property type="molecule type" value="Genomic_DNA"/>
</dbReference>
<feature type="transmembrane region" description="Helical" evidence="1">
    <location>
        <begin position="67"/>
        <end position="88"/>
    </location>
</feature>
<proteinExistence type="predicted"/>